<dbReference type="Pfam" id="PF06042">
    <property type="entry name" value="NTP_transf_6"/>
    <property type="match status" value="1"/>
</dbReference>
<dbReference type="PANTHER" id="PTHR39166">
    <property type="entry name" value="BLL1166 PROTEIN"/>
    <property type="match status" value="1"/>
</dbReference>
<dbReference type="RefSeq" id="WP_127682163.1">
    <property type="nucleotide sequence ID" value="NZ_SACM01000001.1"/>
</dbReference>
<evidence type="ECO:0000313" key="2">
    <source>
        <dbReference type="Proteomes" id="UP000288587"/>
    </source>
</evidence>
<gene>
    <name evidence="1" type="ORF">EOD73_07030</name>
</gene>
<dbReference type="InterPro" id="IPR009267">
    <property type="entry name" value="NTP_transf_6"/>
</dbReference>
<protein>
    <submittedName>
        <fullName evidence="1">Nucleotidyltransferase family protein</fullName>
    </submittedName>
</protein>
<sequence>MPAAFLRDLLAHAPNAALLARWPALGLPHAWLVAGCLFQPVWNRQAGRPAGEGVRDHDLFYFDPSDLSEAGERAAQARADALCADLGITVEVANQARVHLWYEAHFGRPCPELQSAEDGIRRFLVLETCVGVRPGACHAPYGLDGLAAGTLTPNPLTPYPELFAAKTDSYLRRWPHLRRT</sequence>
<evidence type="ECO:0000313" key="1">
    <source>
        <dbReference type="EMBL" id="RVT88713.1"/>
    </source>
</evidence>
<dbReference type="GO" id="GO:0016740">
    <property type="term" value="F:transferase activity"/>
    <property type="evidence" value="ECO:0007669"/>
    <property type="project" value="UniProtKB-KW"/>
</dbReference>
<dbReference type="AlphaFoldDB" id="A0A437LTX9"/>
<dbReference type="Proteomes" id="UP000288587">
    <property type="component" value="Unassembled WGS sequence"/>
</dbReference>
<dbReference type="OrthoDB" id="9805247at2"/>
<comment type="caution">
    <text evidence="1">The sequence shown here is derived from an EMBL/GenBank/DDBJ whole genome shotgun (WGS) entry which is preliminary data.</text>
</comment>
<name>A0A437LTX9_9BURK</name>
<reference evidence="1 2" key="1">
    <citation type="submission" date="2019-01" db="EMBL/GenBank/DDBJ databases">
        <authorList>
            <person name="Chen W.-M."/>
        </authorList>
    </citation>
    <scope>NUCLEOTIDE SEQUENCE [LARGE SCALE GENOMIC DNA]</scope>
    <source>
        <strain evidence="1 2">CCP-18</strain>
    </source>
</reference>
<keyword evidence="2" id="KW-1185">Reference proteome</keyword>
<dbReference type="EMBL" id="SACM01000001">
    <property type="protein sequence ID" value="RVT88713.1"/>
    <property type="molecule type" value="Genomic_DNA"/>
</dbReference>
<keyword evidence="1" id="KW-0808">Transferase</keyword>
<organism evidence="1 2">
    <name type="scientific">Inhella crocodyli</name>
    <dbReference type="NCBI Taxonomy" id="2499851"/>
    <lineage>
        <taxon>Bacteria</taxon>
        <taxon>Pseudomonadati</taxon>
        <taxon>Pseudomonadota</taxon>
        <taxon>Betaproteobacteria</taxon>
        <taxon>Burkholderiales</taxon>
        <taxon>Sphaerotilaceae</taxon>
        <taxon>Inhella</taxon>
    </lineage>
</organism>
<accession>A0A437LTX9</accession>
<dbReference type="PANTHER" id="PTHR39166:SF1">
    <property type="entry name" value="BLL1166 PROTEIN"/>
    <property type="match status" value="1"/>
</dbReference>
<proteinExistence type="predicted"/>